<feature type="domain" description="UBC core" evidence="2">
    <location>
        <begin position="1"/>
        <end position="66"/>
    </location>
</feature>
<dbReference type="InterPro" id="IPR000608">
    <property type="entry name" value="UBC"/>
</dbReference>
<dbReference type="PROSITE" id="PS50127">
    <property type="entry name" value="UBC_2"/>
    <property type="match status" value="1"/>
</dbReference>
<sequence length="66" mass="7657">PKQSNLFEWHFTIRGPQNSVFEKGIYHGRILFPSEFPFKPPNIVFLTENGRFETGTKICLSVTGYH</sequence>
<dbReference type="Pfam" id="PF00179">
    <property type="entry name" value="UQ_con"/>
    <property type="match status" value="1"/>
</dbReference>
<dbReference type="AlphaFoldDB" id="A0A4P9Y959"/>
<dbReference type="Proteomes" id="UP000281549">
    <property type="component" value="Unassembled WGS sequence"/>
</dbReference>
<keyword evidence="1" id="KW-0833">Ubl conjugation pathway</keyword>
<feature type="non-terminal residue" evidence="3">
    <location>
        <position position="66"/>
    </location>
</feature>
<proteinExistence type="predicted"/>
<name>A0A4P9Y959_ROZAC</name>
<dbReference type="Gene3D" id="3.10.110.10">
    <property type="entry name" value="Ubiquitin Conjugating Enzyme"/>
    <property type="match status" value="1"/>
</dbReference>
<evidence type="ECO:0000259" key="2">
    <source>
        <dbReference type="PROSITE" id="PS50127"/>
    </source>
</evidence>
<dbReference type="SUPFAM" id="SSF54495">
    <property type="entry name" value="UBC-like"/>
    <property type="match status" value="1"/>
</dbReference>
<reference evidence="4" key="1">
    <citation type="journal article" date="2018" name="Nat. Microbiol.">
        <title>Leveraging single-cell genomics to expand the fungal tree of life.</title>
        <authorList>
            <person name="Ahrendt S.R."/>
            <person name="Quandt C.A."/>
            <person name="Ciobanu D."/>
            <person name="Clum A."/>
            <person name="Salamov A."/>
            <person name="Andreopoulos B."/>
            <person name="Cheng J.F."/>
            <person name="Woyke T."/>
            <person name="Pelin A."/>
            <person name="Henrissat B."/>
            <person name="Reynolds N.K."/>
            <person name="Benny G.L."/>
            <person name="Smith M.E."/>
            <person name="James T.Y."/>
            <person name="Grigoriev I.V."/>
        </authorList>
    </citation>
    <scope>NUCLEOTIDE SEQUENCE [LARGE SCALE GENOMIC DNA]</scope>
    <source>
        <strain evidence="4">CSF55</strain>
    </source>
</reference>
<dbReference type="InterPro" id="IPR050113">
    <property type="entry name" value="Ub_conjugating_enzyme"/>
</dbReference>
<evidence type="ECO:0000313" key="3">
    <source>
        <dbReference type="EMBL" id="RKP15693.1"/>
    </source>
</evidence>
<dbReference type="EMBL" id="ML008055">
    <property type="protein sequence ID" value="RKP15693.1"/>
    <property type="molecule type" value="Genomic_DNA"/>
</dbReference>
<organism evidence="3 4">
    <name type="scientific">Rozella allomycis (strain CSF55)</name>
    <dbReference type="NCBI Taxonomy" id="988480"/>
    <lineage>
        <taxon>Eukaryota</taxon>
        <taxon>Fungi</taxon>
        <taxon>Fungi incertae sedis</taxon>
        <taxon>Cryptomycota</taxon>
        <taxon>Cryptomycota incertae sedis</taxon>
        <taxon>Rozella</taxon>
    </lineage>
</organism>
<evidence type="ECO:0000313" key="4">
    <source>
        <dbReference type="Proteomes" id="UP000281549"/>
    </source>
</evidence>
<dbReference type="PANTHER" id="PTHR24067">
    <property type="entry name" value="UBIQUITIN-CONJUGATING ENZYME E2"/>
    <property type="match status" value="1"/>
</dbReference>
<accession>A0A4P9Y959</accession>
<evidence type="ECO:0000256" key="1">
    <source>
        <dbReference type="ARBA" id="ARBA00022786"/>
    </source>
</evidence>
<gene>
    <name evidence="3" type="ORF">ROZALSC1DRAFT_9983</name>
</gene>
<dbReference type="InterPro" id="IPR016135">
    <property type="entry name" value="UBQ-conjugating_enzyme/RWD"/>
</dbReference>
<protein>
    <submittedName>
        <fullName evidence="3">UBC-like protein</fullName>
    </submittedName>
</protein>
<feature type="non-terminal residue" evidence="3">
    <location>
        <position position="1"/>
    </location>
</feature>